<dbReference type="OrthoDB" id="10464775at2759"/>
<name>A0A3P7EPS5_WUCBA</name>
<organism evidence="1 2">
    <name type="scientific">Wuchereria bancrofti</name>
    <dbReference type="NCBI Taxonomy" id="6293"/>
    <lineage>
        <taxon>Eukaryota</taxon>
        <taxon>Metazoa</taxon>
        <taxon>Ecdysozoa</taxon>
        <taxon>Nematoda</taxon>
        <taxon>Chromadorea</taxon>
        <taxon>Rhabditida</taxon>
        <taxon>Spirurina</taxon>
        <taxon>Spiruromorpha</taxon>
        <taxon>Filarioidea</taxon>
        <taxon>Onchocercidae</taxon>
        <taxon>Wuchereria</taxon>
    </lineage>
</organism>
<protein>
    <submittedName>
        <fullName evidence="1">Uncharacterized protein</fullName>
    </submittedName>
</protein>
<gene>
    <name evidence="1" type="ORF">WBA_LOCUS10093</name>
</gene>
<accession>A0A3P7EPS5</accession>
<sequence>MLYRYTALKQIKGISSETSDSLPTSSTLSSAILFEKPDTVAQLLEDGVDLNDSIKVNNTEDDTPRKIAVRKYKAVQATERRNKMREKITLIQALISTHDWKRGIITSNCINAKVSK</sequence>
<dbReference type="Proteomes" id="UP000270924">
    <property type="component" value="Unassembled WGS sequence"/>
</dbReference>
<reference evidence="1 2" key="1">
    <citation type="submission" date="2018-11" db="EMBL/GenBank/DDBJ databases">
        <authorList>
            <consortium name="Pathogen Informatics"/>
        </authorList>
    </citation>
    <scope>NUCLEOTIDE SEQUENCE [LARGE SCALE GENOMIC DNA]</scope>
</reference>
<evidence type="ECO:0000313" key="1">
    <source>
        <dbReference type="EMBL" id="VDM18387.1"/>
    </source>
</evidence>
<dbReference type="AlphaFoldDB" id="A0A3P7EPS5"/>
<dbReference type="InParanoid" id="A0A3P7EPS5"/>
<evidence type="ECO:0000313" key="2">
    <source>
        <dbReference type="Proteomes" id="UP000270924"/>
    </source>
</evidence>
<dbReference type="EMBL" id="UYWW01011081">
    <property type="protein sequence ID" value="VDM18387.1"/>
    <property type="molecule type" value="Genomic_DNA"/>
</dbReference>
<proteinExistence type="predicted"/>
<keyword evidence="2" id="KW-1185">Reference proteome</keyword>